<dbReference type="OrthoDB" id="9767722at2"/>
<evidence type="ECO:0000256" key="6">
    <source>
        <dbReference type="SAM" id="Coils"/>
    </source>
</evidence>
<dbReference type="GO" id="GO:0006355">
    <property type="term" value="P:regulation of DNA-templated transcription"/>
    <property type="evidence" value="ECO:0007669"/>
    <property type="project" value="InterPro"/>
</dbReference>
<gene>
    <name evidence="8" type="ORF">EYS08_22840</name>
</gene>
<evidence type="ECO:0000256" key="5">
    <source>
        <dbReference type="ARBA" id="ARBA00023163"/>
    </source>
</evidence>
<keyword evidence="1" id="KW-0547">Nucleotide-binding</keyword>
<dbReference type="AlphaFoldDB" id="A0A4Q9H784"/>
<dbReference type="CDD" id="cd00009">
    <property type="entry name" value="AAA"/>
    <property type="match status" value="1"/>
</dbReference>
<dbReference type="PANTHER" id="PTHR32071">
    <property type="entry name" value="TRANSCRIPTIONAL REGULATORY PROTEIN"/>
    <property type="match status" value="1"/>
</dbReference>
<reference evidence="8 9" key="1">
    <citation type="submission" date="2019-02" db="EMBL/GenBank/DDBJ databases">
        <title>Pedobacter kyonggii whole genome sequence analysis.</title>
        <authorList>
            <person name="Dahal R.H."/>
        </authorList>
    </citation>
    <scope>NUCLEOTIDE SEQUENCE [LARGE SCALE GENOMIC DNA]</scope>
    <source>
        <strain evidence="8 9">K-4-11-1</strain>
    </source>
</reference>
<dbReference type="PANTHER" id="PTHR32071:SF57">
    <property type="entry name" value="C4-DICARBOXYLATE TRANSPORT TRANSCRIPTIONAL REGULATORY PROTEIN DCTD"/>
    <property type="match status" value="1"/>
</dbReference>
<keyword evidence="9" id="KW-1185">Reference proteome</keyword>
<protein>
    <submittedName>
        <fullName evidence="8">AAA family ATPase</fullName>
    </submittedName>
</protein>
<dbReference type="InterPro" id="IPR009057">
    <property type="entry name" value="Homeodomain-like_sf"/>
</dbReference>
<dbReference type="SUPFAM" id="SSF52540">
    <property type="entry name" value="P-loop containing nucleoside triphosphate hydrolases"/>
    <property type="match status" value="1"/>
</dbReference>
<keyword evidence="5" id="KW-0804">Transcription</keyword>
<dbReference type="SUPFAM" id="SSF55781">
    <property type="entry name" value="GAF domain-like"/>
    <property type="match status" value="1"/>
</dbReference>
<dbReference type="SUPFAM" id="SSF46689">
    <property type="entry name" value="Homeodomain-like"/>
    <property type="match status" value="1"/>
</dbReference>
<proteinExistence type="predicted"/>
<dbReference type="FunFam" id="3.40.50.300:FF:000006">
    <property type="entry name" value="DNA-binding transcriptional regulator NtrC"/>
    <property type="match status" value="1"/>
</dbReference>
<dbReference type="GO" id="GO:0003677">
    <property type="term" value="F:DNA binding"/>
    <property type="evidence" value="ECO:0007669"/>
    <property type="project" value="UniProtKB-KW"/>
</dbReference>
<dbReference type="Gene3D" id="3.30.450.40">
    <property type="match status" value="1"/>
</dbReference>
<keyword evidence="2" id="KW-0067">ATP-binding</keyword>
<dbReference type="PROSITE" id="PS00688">
    <property type="entry name" value="SIGMA54_INTERACT_3"/>
    <property type="match status" value="1"/>
</dbReference>
<name>A0A4Q9H784_9SPHI</name>
<evidence type="ECO:0000313" key="9">
    <source>
        <dbReference type="Proteomes" id="UP000291819"/>
    </source>
</evidence>
<dbReference type="InterPro" id="IPR025944">
    <property type="entry name" value="Sigma_54_int_dom_CS"/>
</dbReference>
<dbReference type="InterPro" id="IPR027417">
    <property type="entry name" value="P-loop_NTPase"/>
</dbReference>
<dbReference type="PROSITE" id="PS00675">
    <property type="entry name" value="SIGMA54_INTERACT_1"/>
    <property type="match status" value="1"/>
</dbReference>
<evidence type="ECO:0000256" key="4">
    <source>
        <dbReference type="ARBA" id="ARBA00023125"/>
    </source>
</evidence>
<dbReference type="PROSITE" id="PS50045">
    <property type="entry name" value="SIGMA54_INTERACT_4"/>
    <property type="match status" value="1"/>
</dbReference>
<evidence type="ECO:0000256" key="2">
    <source>
        <dbReference type="ARBA" id="ARBA00022840"/>
    </source>
</evidence>
<keyword evidence="6" id="KW-0175">Coiled coil</keyword>
<evidence type="ECO:0000256" key="3">
    <source>
        <dbReference type="ARBA" id="ARBA00023015"/>
    </source>
</evidence>
<dbReference type="GO" id="GO:0005524">
    <property type="term" value="F:ATP binding"/>
    <property type="evidence" value="ECO:0007669"/>
    <property type="project" value="UniProtKB-KW"/>
</dbReference>
<dbReference type="InterPro" id="IPR003593">
    <property type="entry name" value="AAA+_ATPase"/>
</dbReference>
<comment type="caution">
    <text evidence="8">The sequence shown here is derived from an EMBL/GenBank/DDBJ whole genome shotgun (WGS) entry which is preliminary data.</text>
</comment>
<dbReference type="InterPro" id="IPR058031">
    <property type="entry name" value="AAA_lid_NorR"/>
</dbReference>
<dbReference type="InterPro" id="IPR002078">
    <property type="entry name" value="Sigma_54_int"/>
</dbReference>
<dbReference type="Proteomes" id="UP000291819">
    <property type="component" value="Unassembled WGS sequence"/>
</dbReference>
<dbReference type="InterPro" id="IPR029016">
    <property type="entry name" value="GAF-like_dom_sf"/>
</dbReference>
<evidence type="ECO:0000313" key="8">
    <source>
        <dbReference type="EMBL" id="TBO39646.1"/>
    </source>
</evidence>
<evidence type="ECO:0000256" key="1">
    <source>
        <dbReference type="ARBA" id="ARBA00022741"/>
    </source>
</evidence>
<keyword evidence="3" id="KW-0805">Transcription regulation</keyword>
<feature type="coiled-coil region" evidence="6">
    <location>
        <begin position="23"/>
        <end position="50"/>
    </location>
</feature>
<evidence type="ECO:0000259" key="7">
    <source>
        <dbReference type="PROSITE" id="PS50045"/>
    </source>
</evidence>
<dbReference type="RefSeq" id="WP_131032260.1">
    <property type="nucleotide sequence ID" value="NZ_SIXF01000037.1"/>
</dbReference>
<dbReference type="PROSITE" id="PS00676">
    <property type="entry name" value="SIGMA54_INTERACT_2"/>
    <property type="match status" value="1"/>
</dbReference>
<dbReference type="InterPro" id="IPR025943">
    <property type="entry name" value="Sigma_54_int_dom_ATP-bd_2"/>
</dbReference>
<organism evidence="8 9">
    <name type="scientific">Pedobacter kyonggii</name>
    <dbReference type="NCBI Taxonomy" id="1926871"/>
    <lineage>
        <taxon>Bacteria</taxon>
        <taxon>Pseudomonadati</taxon>
        <taxon>Bacteroidota</taxon>
        <taxon>Sphingobacteriia</taxon>
        <taxon>Sphingobacteriales</taxon>
        <taxon>Sphingobacteriaceae</taxon>
        <taxon>Pedobacter</taxon>
    </lineage>
</organism>
<keyword evidence="4" id="KW-0238">DNA-binding</keyword>
<dbReference type="Pfam" id="PF00158">
    <property type="entry name" value="Sigma54_activat"/>
    <property type="match status" value="1"/>
</dbReference>
<dbReference type="Pfam" id="PF25601">
    <property type="entry name" value="AAA_lid_14"/>
    <property type="match status" value="1"/>
</dbReference>
<dbReference type="InterPro" id="IPR025662">
    <property type="entry name" value="Sigma_54_int_dom_ATP-bd_1"/>
</dbReference>
<dbReference type="EMBL" id="SIXF01000037">
    <property type="protein sequence ID" value="TBO39646.1"/>
    <property type="molecule type" value="Genomic_DNA"/>
</dbReference>
<dbReference type="SMART" id="SM00382">
    <property type="entry name" value="AAA"/>
    <property type="match status" value="1"/>
</dbReference>
<dbReference type="Gene3D" id="3.40.50.300">
    <property type="entry name" value="P-loop containing nucleotide triphosphate hydrolases"/>
    <property type="match status" value="1"/>
</dbReference>
<sequence>MESKGNLSEIQNQEHAILNINGATVVEIENARLVKKLEQKERENAVLLSLSNSIASIRNKLDLFDVIDLKLKKLFDFDDFVICLINDDQQTHSAFIYNQKEDFLKTAGIAPESSKKYTLDDGMCRAMISSEKPIVFNVEEVLRWDDAPAWLSFWHNKGIKEMIGLKMVDRSACIGFFYLYTKNMNSLSNIYFDLLQGISLQISIAISNIRANEKIEQQLLEINAYKQKLEDEKSYLQEEIQHKYNHTEIIGQSKSLKGIFHLIEAVAATDSTVLITGETGTGKELIARALHNSSLRSNELMVKINCAAIPASLAESELFGHEKGSFTGATERRIGKFELAHNGTLFLDEIGELSLELQVKLLRALQEKEIERIGGRDVIKTNVRIIAATNRNLLKEVEKGSFRSDLYYRLNVFPIPIPPLRNRLDDIPHLTAFFIERISKKTGKQVNAISKSALNKLMLYPWPGNVRELEHLIERSILLTSGNILKEIHLPKTDRNEAINNTDEQKIKSIHENERDHILSVLKRCKGKISGIGGAAEILNIPATTLNSKIKKFKIKREHILNK</sequence>
<accession>A0A4Q9H784</accession>
<feature type="domain" description="Sigma-54 factor interaction" evidence="7">
    <location>
        <begin position="249"/>
        <end position="478"/>
    </location>
</feature>
<dbReference type="Gene3D" id="1.10.10.60">
    <property type="entry name" value="Homeodomain-like"/>
    <property type="match status" value="1"/>
</dbReference>
<dbReference type="Gene3D" id="1.10.8.60">
    <property type="match status" value="1"/>
</dbReference>